<dbReference type="EMBL" id="JACIEH010000003">
    <property type="protein sequence ID" value="MBB4099740.1"/>
    <property type="molecule type" value="Genomic_DNA"/>
</dbReference>
<dbReference type="Gene3D" id="2.20.110.10">
    <property type="entry name" value="Histone H3 K4-specific methyltransferase SET7/9 N-terminal domain"/>
    <property type="match status" value="1"/>
</dbReference>
<name>A0A7W6JWH8_9SPHN</name>
<dbReference type="Proteomes" id="UP000557392">
    <property type="component" value="Unassembled WGS sequence"/>
</dbReference>
<evidence type="ECO:0000313" key="1">
    <source>
        <dbReference type="EMBL" id="MBB4099740.1"/>
    </source>
</evidence>
<dbReference type="SUPFAM" id="SSF82185">
    <property type="entry name" value="Histone H3 K4-specific methyltransferase SET7/9 N-terminal domain"/>
    <property type="match status" value="1"/>
</dbReference>
<gene>
    <name evidence="1" type="ORF">GGR46_003312</name>
</gene>
<organism evidence="1 2">
    <name type="scientific">Sphingomonas kyeonggiensis</name>
    <dbReference type="NCBI Taxonomy" id="1268553"/>
    <lineage>
        <taxon>Bacteria</taxon>
        <taxon>Pseudomonadati</taxon>
        <taxon>Pseudomonadota</taxon>
        <taxon>Alphaproteobacteria</taxon>
        <taxon>Sphingomonadales</taxon>
        <taxon>Sphingomonadaceae</taxon>
        <taxon>Sphingomonas</taxon>
    </lineage>
</organism>
<reference evidence="1 2" key="1">
    <citation type="submission" date="2020-08" db="EMBL/GenBank/DDBJ databases">
        <title>Genomic Encyclopedia of Type Strains, Phase IV (KMG-IV): sequencing the most valuable type-strain genomes for metagenomic binning, comparative biology and taxonomic classification.</title>
        <authorList>
            <person name="Goeker M."/>
        </authorList>
    </citation>
    <scope>NUCLEOTIDE SEQUENCE [LARGE SCALE GENOMIC DNA]</scope>
    <source>
        <strain evidence="1 2">DSM 101806</strain>
    </source>
</reference>
<keyword evidence="2" id="KW-1185">Reference proteome</keyword>
<comment type="caution">
    <text evidence="1">The sequence shown here is derived from an EMBL/GenBank/DDBJ whole genome shotgun (WGS) entry which is preliminary data.</text>
</comment>
<dbReference type="InterPro" id="IPR011652">
    <property type="entry name" value="MORN_2"/>
</dbReference>
<accession>A0A7W6JWH8</accession>
<dbReference type="AlphaFoldDB" id="A0A7W6JWH8"/>
<protein>
    <submittedName>
        <fullName evidence="1">Antitoxin component YwqK of YwqJK toxin-antitoxin module</fullName>
    </submittedName>
</protein>
<evidence type="ECO:0000313" key="2">
    <source>
        <dbReference type="Proteomes" id="UP000557392"/>
    </source>
</evidence>
<proteinExistence type="predicted"/>
<dbReference type="RefSeq" id="WP_183999111.1">
    <property type="nucleotide sequence ID" value="NZ_JACIEH010000003.1"/>
</dbReference>
<dbReference type="Pfam" id="PF07661">
    <property type="entry name" value="MORN_2"/>
    <property type="match status" value="2"/>
</dbReference>
<sequence length="97" mass="10912">MDALNIAEIPFEDGKIRYRYSRFLSDDGSRWIRHGSFVAYHPNGEIASEGNYVQGVESGSWRDYHDNGQIAAEGVYTDGVETGIWRYWNSDGSESGA</sequence>